<dbReference type="PROSITE" id="PS00770">
    <property type="entry name" value="AA_TRANSFER_CLASS_4"/>
    <property type="match status" value="1"/>
</dbReference>
<dbReference type="GO" id="GO:0009099">
    <property type="term" value="P:L-valine biosynthetic process"/>
    <property type="evidence" value="ECO:0007669"/>
    <property type="project" value="UniProtKB-UniPathway"/>
</dbReference>
<dbReference type="InterPro" id="IPR033939">
    <property type="entry name" value="BCAT_family"/>
</dbReference>
<dbReference type="InterPro" id="IPR018300">
    <property type="entry name" value="Aminotrans_IV_CS"/>
</dbReference>
<evidence type="ECO:0000256" key="13">
    <source>
        <dbReference type="ARBA" id="ARBA00048798"/>
    </source>
</evidence>
<dbReference type="PANTHER" id="PTHR11825:SF44">
    <property type="entry name" value="BRANCHED-CHAIN-AMINO-ACID AMINOTRANSFERASE"/>
    <property type="match status" value="1"/>
</dbReference>
<dbReference type="PANTHER" id="PTHR11825">
    <property type="entry name" value="SUBGROUP IIII AMINOTRANSFERASE"/>
    <property type="match status" value="1"/>
</dbReference>
<proteinExistence type="inferred from homology"/>
<evidence type="ECO:0000256" key="2">
    <source>
        <dbReference type="ARBA" id="ARBA00003109"/>
    </source>
</evidence>
<dbReference type="PIRSF" id="PIRSF006468">
    <property type="entry name" value="BCAT1"/>
    <property type="match status" value="1"/>
</dbReference>
<comment type="pathway">
    <text evidence="5">Amino-acid biosynthesis; L-leucine biosynthesis; L-leucine from 3-methyl-2-oxobutanoate: step 4/4.</text>
</comment>
<evidence type="ECO:0000256" key="10">
    <source>
        <dbReference type="ARBA" id="ARBA00022898"/>
    </source>
</evidence>
<dbReference type="GO" id="GO:0052654">
    <property type="term" value="F:L-leucine-2-oxoglutarate transaminase activity"/>
    <property type="evidence" value="ECO:0007669"/>
    <property type="project" value="RHEA"/>
</dbReference>
<dbReference type="NCBIfam" id="NF009897">
    <property type="entry name" value="PRK13357.1"/>
    <property type="match status" value="1"/>
</dbReference>
<comment type="cofactor">
    <cofactor evidence="1 17">
        <name>pyridoxal 5'-phosphate</name>
        <dbReference type="ChEBI" id="CHEBI:597326"/>
    </cofactor>
</comment>
<dbReference type="InterPro" id="IPR036038">
    <property type="entry name" value="Aminotransferase-like"/>
</dbReference>
<dbReference type="AlphaFoldDB" id="H6RG35"/>
<dbReference type="CDD" id="cd01557">
    <property type="entry name" value="BCAT_beta_family"/>
    <property type="match status" value="1"/>
</dbReference>
<gene>
    <name evidence="19" type="primary">ilvE</name>
    <name evidence="19" type="ORF">VIS_S3CFB50024</name>
</gene>
<dbReference type="GO" id="GO:0052655">
    <property type="term" value="F:L-valine-2-oxoglutarate transaminase activity"/>
    <property type="evidence" value="ECO:0007669"/>
    <property type="project" value="RHEA"/>
</dbReference>
<evidence type="ECO:0000256" key="14">
    <source>
        <dbReference type="ARBA" id="ARBA00049229"/>
    </source>
</evidence>
<evidence type="ECO:0000256" key="17">
    <source>
        <dbReference type="RuleBase" id="RU004516"/>
    </source>
</evidence>
<accession>H6RG35</accession>
<evidence type="ECO:0000256" key="18">
    <source>
        <dbReference type="RuleBase" id="RU004517"/>
    </source>
</evidence>
<comment type="pathway">
    <text evidence="3">Amino-acid biosynthesis; L-isoleucine biosynthesis; L-isoleucine from 2-oxobutanoate: step 4/4.</text>
</comment>
<comment type="catalytic activity">
    <reaction evidence="14 18">
        <text>L-leucine + 2-oxoglutarate = 4-methyl-2-oxopentanoate + L-glutamate</text>
        <dbReference type="Rhea" id="RHEA:18321"/>
        <dbReference type="ChEBI" id="CHEBI:16810"/>
        <dbReference type="ChEBI" id="CHEBI:17865"/>
        <dbReference type="ChEBI" id="CHEBI:29985"/>
        <dbReference type="ChEBI" id="CHEBI:57427"/>
        <dbReference type="EC" id="2.6.1.42"/>
    </reaction>
</comment>
<evidence type="ECO:0000256" key="16">
    <source>
        <dbReference type="RuleBase" id="RU004106"/>
    </source>
</evidence>
<dbReference type="Gene3D" id="3.30.470.10">
    <property type="match status" value="1"/>
</dbReference>
<name>H6RG35_9BACT</name>
<dbReference type="GO" id="GO:0009097">
    <property type="term" value="P:isoleucine biosynthetic process"/>
    <property type="evidence" value="ECO:0007669"/>
    <property type="project" value="UniProtKB-UniPathway"/>
</dbReference>
<reference evidence="19" key="2">
    <citation type="submission" date="2012-02" db="EMBL/GenBank/DDBJ databases">
        <authorList>
            <person name="Genoscope - CEA"/>
        </authorList>
    </citation>
    <scope>NUCLEOTIDE SEQUENCE</scope>
</reference>
<keyword evidence="10 17" id="KW-0663">Pyridoxal phosphate</keyword>
<comment type="pathway">
    <text evidence="4">Amino-acid biosynthesis; L-valine biosynthesis; L-valine from pyruvate: step 4/4.</text>
</comment>
<dbReference type="GO" id="GO:0052656">
    <property type="term" value="F:L-isoleucine-2-oxoglutarate transaminase activity"/>
    <property type="evidence" value="ECO:0007669"/>
    <property type="project" value="RHEA"/>
</dbReference>
<keyword evidence="11 18" id="KW-0100">Branched-chain amino acid biosynthesis</keyword>
<evidence type="ECO:0000256" key="9">
    <source>
        <dbReference type="ARBA" id="ARBA00022679"/>
    </source>
</evidence>
<dbReference type="UniPathway" id="UPA00048">
    <property type="reaction ID" value="UER00073"/>
</dbReference>
<reference evidence="19" key="1">
    <citation type="journal article" date="2012" name="Environ. Microbiol.">
        <title>Genomic content of uncultured Bacteroidetes from contrasting oceanic provinces in the North Atlantic Ocean.</title>
        <authorList>
            <person name="Gomez-Pereira P.R."/>
            <person name="Schuler M."/>
            <person name="Fuchs B.M."/>
            <person name="Bennke C."/>
            <person name="Teeling H."/>
            <person name="Waldmann J."/>
            <person name="Richter M."/>
            <person name="Barbe V."/>
            <person name="Bataille E."/>
            <person name="Glockner F.O."/>
            <person name="Amann R."/>
        </authorList>
    </citation>
    <scope>NUCLEOTIDE SEQUENCE</scope>
</reference>
<dbReference type="EMBL" id="FO117595">
    <property type="protein sequence ID" value="CCF99996.1"/>
    <property type="molecule type" value="Genomic_DNA"/>
</dbReference>
<evidence type="ECO:0000256" key="8">
    <source>
        <dbReference type="ARBA" id="ARBA00022605"/>
    </source>
</evidence>
<evidence type="ECO:0000313" key="19">
    <source>
        <dbReference type="EMBL" id="CCF99996.1"/>
    </source>
</evidence>
<dbReference type="InterPro" id="IPR043132">
    <property type="entry name" value="BCAT-like_C"/>
</dbReference>
<evidence type="ECO:0000256" key="7">
    <source>
        <dbReference type="ARBA" id="ARBA00022576"/>
    </source>
</evidence>
<dbReference type="SUPFAM" id="SSF56752">
    <property type="entry name" value="D-aminoacid aminotransferase-like PLP-dependent enzymes"/>
    <property type="match status" value="1"/>
</dbReference>
<evidence type="ECO:0000256" key="3">
    <source>
        <dbReference type="ARBA" id="ARBA00004824"/>
    </source>
</evidence>
<feature type="modified residue" description="N6-(pyridoxal phosphate)lysine" evidence="15">
    <location>
        <position position="193"/>
    </location>
</feature>
<dbReference type="EC" id="2.6.1.42" evidence="18"/>
<keyword evidence="7 18" id="KW-0032">Aminotransferase</keyword>
<keyword evidence="9 18" id="KW-0808">Transferase</keyword>
<sequence>MDMPLHINPVKTSTIDGVDFDNLAFGSTFTDHMFVCDYRNGAWETPQIVPYAPMNMSPAASVLHYGQAVFEGMKAFKDDSNGVWLFRPEQNAKRINHSAKRLAIPTFPEAHFLEGMKKLLSMDSQWVKPGLGNSLYVRPFVFASGAGVQASAASEYRFMIICAPVSSYYGGEVRVKIADHYSRAPQGGVGYAKAAGNYGGQFYPTQLANAEGFQQIIWTDAATHEYIEEAGTMNLFFRIGDTLLTAPTSDSILDGVTRKSILDLAKHLGIKTEVRPIRVDELLAAKKSGELLEIFGSGTAVVVQPIIGFGYKDEKFETPLPENSIALRLKEHLMDIQYNKTEDPFGWRFKVCD</sequence>
<comment type="catalytic activity">
    <reaction evidence="13 18">
        <text>L-isoleucine + 2-oxoglutarate = (S)-3-methyl-2-oxopentanoate + L-glutamate</text>
        <dbReference type="Rhea" id="RHEA:24801"/>
        <dbReference type="ChEBI" id="CHEBI:16810"/>
        <dbReference type="ChEBI" id="CHEBI:29985"/>
        <dbReference type="ChEBI" id="CHEBI:35146"/>
        <dbReference type="ChEBI" id="CHEBI:58045"/>
        <dbReference type="EC" id="2.6.1.42"/>
    </reaction>
</comment>
<dbReference type="UniPathway" id="UPA00049">
    <property type="reaction ID" value="UER00062"/>
</dbReference>
<comment type="similarity">
    <text evidence="6 16">Belongs to the class-IV pyridoxal-phosphate-dependent aminotransferase family.</text>
</comment>
<evidence type="ECO:0000256" key="6">
    <source>
        <dbReference type="ARBA" id="ARBA00009320"/>
    </source>
</evidence>
<comment type="function">
    <text evidence="2">Acts on leucine, isoleucine and valine.</text>
</comment>
<evidence type="ECO:0000256" key="5">
    <source>
        <dbReference type="ARBA" id="ARBA00005072"/>
    </source>
</evidence>
<dbReference type="GO" id="GO:0009098">
    <property type="term" value="P:L-leucine biosynthetic process"/>
    <property type="evidence" value="ECO:0007669"/>
    <property type="project" value="UniProtKB-UniPathway"/>
</dbReference>
<dbReference type="UniPathway" id="UPA00047">
    <property type="reaction ID" value="UER00058"/>
</dbReference>
<dbReference type="Pfam" id="PF01063">
    <property type="entry name" value="Aminotran_4"/>
    <property type="match status" value="1"/>
</dbReference>
<dbReference type="InterPro" id="IPR043131">
    <property type="entry name" value="BCAT-like_N"/>
</dbReference>
<evidence type="ECO:0000256" key="12">
    <source>
        <dbReference type="ARBA" id="ARBA00048212"/>
    </source>
</evidence>
<evidence type="ECO:0000256" key="11">
    <source>
        <dbReference type="ARBA" id="ARBA00023304"/>
    </source>
</evidence>
<comment type="catalytic activity">
    <reaction evidence="12 18">
        <text>L-valine + 2-oxoglutarate = 3-methyl-2-oxobutanoate + L-glutamate</text>
        <dbReference type="Rhea" id="RHEA:24813"/>
        <dbReference type="ChEBI" id="CHEBI:11851"/>
        <dbReference type="ChEBI" id="CHEBI:16810"/>
        <dbReference type="ChEBI" id="CHEBI:29985"/>
        <dbReference type="ChEBI" id="CHEBI:57762"/>
        <dbReference type="EC" id="2.6.1.42"/>
    </reaction>
</comment>
<dbReference type="InterPro" id="IPR005786">
    <property type="entry name" value="B_amino_transII"/>
</dbReference>
<dbReference type="Gene3D" id="3.20.10.10">
    <property type="entry name" value="D-amino Acid Aminotransferase, subunit A, domain 2"/>
    <property type="match status" value="1"/>
</dbReference>
<evidence type="ECO:0000256" key="4">
    <source>
        <dbReference type="ARBA" id="ARBA00004931"/>
    </source>
</evidence>
<keyword evidence="8 18" id="KW-0028">Amino-acid biosynthesis</keyword>
<dbReference type="NCBIfam" id="TIGR01123">
    <property type="entry name" value="ilvE_II"/>
    <property type="match status" value="1"/>
</dbReference>
<evidence type="ECO:0000256" key="1">
    <source>
        <dbReference type="ARBA" id="ARBA00001933"/>
    </source>
</evidence>
<protein>
    <recommendedName>
        <fullName evidence="18">Branched-chain-amino-acid aminotransferase</fullName>
        <ecNumber evidence="18">2.6.1.42</ecNumber>
    </recommendedName>
</protein>
<evidence type="ECO:0000256" key="15">
    <source>
        <dbReference type="PIRSR" id="PIRSR006468-1"/>
    </source>
</evidence>
<dbReference type="InterPro" id="IPR001544">
    <property type="entry name" value="Aminotrans_IV"/>
</dbReference>
<organism evidence="19">
    <name type="scientific">uncultured Flavobacteriia bacterium</name>
    <dbReference type="NCBI Taxonomy" id="212695"/>
    <lineage>
        <taxon>Bacteria</taxon>
        <taxon>Pseudomonadati</taxon>
        <taxon>Bacteroidota</taxon>
        <taxon>Flavobacteriia</taxon>
        <taxon>environmental samples</taxon>
    </lineage>
</organism>